<keyword evidence="2" id="KW-1133">Transmembrane helix</keyword>
<evidence type="ECO:0000256" key="2">
    <source>
        <dbReference type="SAM" id="Phobius"/>
    </source>
</evidence>
<proteinExistence type="predicted"/>
<feature type="compositionally biased region" description="Low complexity" evidence="1">
    <location>
        <begin position="372"/>
        <end position="387"/>
    </location>
</feature>
<feature type="compositionally biased region" description="Acidic residues" evidence="1">
    <location>
        <begin position="427"/>
        <end position="437"/>
    </location>
</feature>
<sequence length="445" mass="49494">MKKYLLGCLSTLLLLALTLPSHAEAPEKLVRSAYQLLDNRFRLDHGIEEVTLVVYRKPGAGPIVLVQPDGSKLYAHTSPQNVSWYDEDSFDLITITKPIPGPWQIVGSIDRRNAIEILSAIELQVTEAPKVLYQHERIKLTAQLMNHGERINSDAFYRSTELDLFLTRRTLNQPNPALNPGSADRMGKFYDNGTGLDEYPRDGVFTGEVDIRQKPGRYKLYARVSNKTFQRAAVQDIELKPLPLKANIVRIADNALRVEYTVDANVINLDTVAINLMVTGSNDFQYPLTLVEPNDKTFSMDLDFVDRTGDYRIGGWLFADDNTGREVAIEIPKERFSVIKAAPTFLSKDELGPEQSPEIVLEGDVLPASEQPESAVTEAESSTEAPSAGIPWWGWAIAGSVGLLLIVGGVVFVILRKRKKAAKTGDENDDSDDDGDIDLNRPEDR</sequence>
<keyword evidence="2" id="KW-0472">Membrane</keyword>
<dbReference type="AlphaFoldDB" id="A0A8J2U6B7"/>
<name>A0A8J2U6B7_9GAMM</name>
<reference evidence="5" key="1">
    <citation type="journal article" date="2019" name="Int. J. Syst. Evol. Microbiol.">
        <title>The Global Catalogue of Microorganisms (GCM) 10K type strain sequencing project: providing services to taxonomists for standard genome sequencing and annotation.</title>
        <authorList>
            <consortium name="The Broad Institute Genomics Platform"/>
            <consortium name="The Broad Institute Genome Sequencing Center for Infectious Disease"/>
            <person name="Wu L."/>
            <person name="Ma J."/>
        </authorList>
    </citation>
    <scope>NUCLEOTIDE SEQUENCE [LARGE SCALE GENOMIC DNA]</scope>
    <source>
        <strain evidence="5">CGMCC 1.10130</strain>
    </source>
</reference>
<organism evidence="4 5">
    <name type="scientific">Neiella marina</name>
    <dbReference type="NCBI Taxonomy" id="508461"/>
    <lineage>
        <taxon>Bacteria</taxon>
        <taxon>Pseudomonadati</taxon>
        <taxon>Pseudomonadota</taxon>
        <taxon>Gammaproteobacteria</taxon>
        <taxon>Alteromonadales</taxon>
        <taxon>Echinimonadaceae</taxon>
        <taxon>Neiella</taxon>
    </lineage>
</organism>
<keyword evidence="5" id="KW-1185">Reference proteome</keyword>
<feature type="signal peptide" evidence="3">
    <location>
        <begin position="1"/>
        <end position="23"/>
    </location>
</feature>
<comment type="caution">
    <text evidence="4">The sequence shown here is derived from an EMBL/GenBank/DDBJ whole genome shotgun (WGS) entry which is preliminary data.</text>
</comment>
<gene>
    <name evidence="4" type="ORF">GCM10011369_25100</name>
</gene>
<evidence type="ECO:0000256" key="1">
    <source>
        <dbReference type="SAM" id="MobiDB-lite"/>
    </source>
</evidence>
<evidence type="ECO:0000256" key="3">
    <source>
        <dbReference type="SAM" id="SignalP"/>
    </source>
</evidence>
<feature type="chain" id="PRO_5035218864" evidence="3">
    <location>
        <begin position="24"/>
        <end position="445"/>
    </location>
</feature>
<dbReference type="NCBIfam" id="TIGR03503">
    <property type="entry name" value="TIGR03503 family protein"/>
    <property type="match status" value="1"/>
</dbReference>
<feature type="region of interest" description="Disordered" evidence="1">
    <location>
        <begin position="419"/>
        <end position="445"/>
    </location>
</feature>
<evidence type="ECO:0000313" key="5">
    <source>
        <dbReference type="Proteomes" id="UP000619743"/>
    </source>
</evidence>
<dbReference type="Proteomes" id="UP000619743">
    <property type="component" value="Unassembled WGS sequence"/>
</dbReference>
<feature type="region of interest" description="Disordered" evidence="1">
    <location>
        <begin position="368"/>
        <end position="387"/>
    </location>
</feature>
<dbReference type="EMBL" id="BMDX01000013">
    <property type="protein sequence ID" value="GGA82096.1"/>
    <property type="molecule type" value="Genomic_DNA"/>
</dbReference>
<keyword evidence="2" id="KW-0812">Transmembrane</keyword>
<accession>A0A8J2U6B7</accession>
<dbReference type="RefSeq" id="WP_087506194.1">
    <property type="nucleotide sequence ID" value="NZ_BMDX01000013.1"/>
</dbReference>
<dbReference type="InterPro" id="IPR020010">
    <property type="entry name" value="CHP03503"/>
</dbReference>
<evidence type="ECO:0000313" key="4">
    <source>
        <dbReference type="EMBL" id="GGA82096.1"/>
    </source>
</evidence>
<protein>
    <submittedName>
        <fullName evidence="4">TIGR03503 family protein</fullName>
    </submittedName>
</protein>
<feature type="transmembrane region" description="Helical" evidence="2">
    <location>
        <begin position="392"/>
        <end position="415"/>
    </location>
</feature>
<dbReference type="OrthoDB" id="798937at2"/>
<keyword evidence="3" id="KW-0732">Signal</keyword>